<evidence type="ECO:0000256" key="5">
    <source>
        <dbReference type="ARBA" id="ARBA00022692"/>
    </source>
</evidence>
<evidence type="ECO:0000256" key="2">
    <source>
        <dbReference type="ARBA" id="ARBA00010072"/>
    </source>
</evidence>
<feature type="domain" description="ABC transmembrane type-1" evidence="10">
    <location>
        <begin position="17"/>
        <end position="215"/>
    </location>
</feature>
<dbReference type="NCBIfam" id="TIGR01726">
    <property type="entry name" value="HEQRo_perm_3TM"/>
    <property type="match status" value="1"/>
</dbReference>
<keyword evidence="4" id="KW-1003">Cell membrane</keyword>
<dbReference type="CDD" id="cd06261">
    <property type="entry name" value="TM_PBP2"/>
    <property type="match status" value="1"/>
</dbReference>
<dbReference type="AlphaFoldDB" id="A0A1V4IAX1"/>
<accession>A0A1V4IAX1</accession>
<evidence type="ECO:0000256" key="6">
    <source>
        <dbReference type="ARBA" id="ARBA00022970"/>
    </source>
</evidence>
<keyword evidence="5 9" id="KW-0812">Transmembrane</keyword>
<dbReference type="PANTHER" id="PTHR30614:SF20">
    <property type="entry name" value="GLUTAMINE TRANSPORT SYSTEM PERMEASE PROTEIN GLNP"/>
    <property type="match status" value="1"/>
</dbReference>
<evidence type="ECO:0000256" key="3">
    <source>
        <dbReference type="ARBA" id="ARBA00022448"/>
    </source>
</evidence>
<gene>
    <name evidence="11" type="primary">artQ</name>
    <name evidence="11" type="ORF">CLOTH_03020</name>
</gene>
<organism evidence="11 12">
    <name type="scientific">Alkalithermobacter paradoxus</name>
    <dbReference type="NCBI Taxonomy" id="29349"/>
    <lineage>
        <taxon>Bacteria</taxon>
        <taxon>Bacillati</taxon>
        <taxon>Bacillota</taxon>
        <taxon>Clostridia</taxon>
        <taxon>Peptostreptococcales</taxon>
        <taxon>Tepidibacteraceae</taxon>
        <taxon>Alkalithermobacter</taxon>
    </lineage>
</organism>
<comment type="caution">
    <text evidence="11">The sequence shown here is derived from an EMBL/GenBank/DDBJ whole genome shotgun (WGS) entry which is preliminary data.</text>
</comment>
<evidence type="ECO:0000256" key="7">
    <source>
        <dbReference type="ARBA" id="ARBA00022989"/>
    </source>
</evidence>
<feature type="transmembrane region" description="Helical" evidence="9">
    <location>
        <begin position="48"/>
        <end position="73"/>
    </location>
</feature>
<dbReference type="EMBL" id="MZGW01000001">
    <property type="protein sequence ID" value="OPJ57020.1"/>
    <property type="molecule type" value="Genomic_DNA"/>
</dbReference>
<dbReference type="Gene3D" id="1.10.3720.10">
    <property type="entry name" value="MetI-like"/>
    <property type="match status" value="1"/>
</dbReference>
<keyword evidence="7 9" id="KW-1133">Transmembrane helix</keyword>
<dbReference type="GO" id="GO:0022857">
    <property type="term" value="F:transmembrane transporter activity"/>
    <property type="evidence" value="ECO:0007669"/>
    <property type="project" value="InterPro"/>
</dbReference>
<comment type="subcellular location">
    <subcellularLocation>
        <location evidence="1 9">Cell membrane</location>
        <topology evidence="1 9">Multi-pass membrane protein</topology>
    </subcellularLocation>
</comment>
<dbReference type="InterPro" id="IPR043429">
    <property type="entry name" value="ArtM/GltK/GlnP/TcyL/YhdX-like"/>
</dbReference>
<feature type="transmembrane region" description="Helical" evidence="9">
    <location>
        <begin position="20"/>
        <end position="41"/>
    </location>
</feature>
<dbReference type="Proteomes" id="UP000190140">
    <property type="component" value="Unassembled WGS sequence"/>
</dbReference>
<dbReference type="FunFam" id="1.10.3720.10:FF:000033">
    <property type="entry name" value="Polar amino acid ABC transporter permease"/>
    <property type="match status" value="1"/>
</dbReference>
<evidence type="ECO:0000313" key="12">
    <source>
        <dbReference type="Proteomes" id="UP000190140"/>
    </source>
</evidence>
<sequence>MDFSFLSRYYMFFLEGSKNTIFIAAFTVLFGVILGTFLALMRISNNKALSLLATSYVEFIRGTPLLVQLYIIYYGLPKLGVDFGAIPIVGTYYGDFLAGIVTLSLNSSAYVAEIIRAGIQAIDKGQMEAARSLGLNHNYAMRYVIIPQAFKNILPALGNEFIVIIKESSIVSIIGIQDLMYKADTVRGNTFQPFEPLIVAALIYFIMTFTLSKLLGKLERRMKVSD</sequence>
<keyword evidence="6" id="KW-0029">Amino-acid transport</keyword>
<name>A0A1V4IAX1_9FIRM</name>
<dbReference type="GO" id="GO:0043190">
    <property type="term" value="C:ATP-binding cassette (ABC) transporter complex"/>
    <property type="evidence" value="ECO:0007669"/>
    <property type="project" value="InterPro"/>
</dbReference>
<feature type="transmembrane region" description="Helical" evidence="9">
    <location>
        <begin position="197"/>
        <end position="216"/>
    </location>
</feature>
<dbReference type="PANTHER" id="PTHR30614">
    <property type="entry name" value="MEMBRANE COMPONENT OF AMINO ACID ABC TRANSPORTER"/>
    <property type="match status" value="1"/>
</dbReference>
<dbReference type="STRING" id="29349.CLOTH_03020"/>
<evidence type="ECO:0000256" key="9">
    <source>
        <dbReference type="RuleBase" id="RU363032"/>
    </source>
</evidence>
<keyword evidence="12" id="KW-1185">Reference proteome</keyword>
<protein>
    <submittedName>
        <fullName evidence="11">Arginine transport system permease protein ArtQ</fullName>
    </submittedName>
</protein>
<evidence type="ECO:0000256" key="1">
    <source>
        <dbReference type="ARBA" id="ARBA00004651"/>
    </source>
</evidence>
<dbReference type="OrthoDB" id="9787841at2"/>
<evidence type="ECO:0000313" key="11">
    <source>
        <dbReference type="EMBL" id="OPJ57020.1"/>
    </source>
</evidence>
<dbReference type="InterPro" id="IPR010065">
    <property type="entry name" value="AA_ABC_transptr_permease_3TM"/>
</dbReference>
<reference evidence="11 12" key="1">
    <citation type="submission" date="2017-03" db="EMBL/GenBank/DDBJ databases">
        <title>Genome sequence of Clostridium thermoalcaliphilum DSM 7309.</title>
        <authorList>
            <person name="Poehlein A."/>
            <person name="Daniel R."/>
        </authorList>
    </citation>
    <scope>NUCLEOTIDE SEQUENCE [LARGE SCALE GENOMIC DNA]</scope>
    <source>
        <strain evidence="11 12">DSM 7309</strain>
    </source>
</reference>
<dbReference type="Pfam" id="PF00528">
    <property type="entry name" value="BPD_transp_1"/>
    <property type="match status" value="1"/>
</dbReference>
<dbReference type="SUPFAM" id="SSF161098">
    <property type="entry name" value="MetI-like"/>
    <property type="match status" value="1"/>
</dbReference>
<dbReference type="PROSITE" id="PS50928">
    <property type="entry name" value="ABC_TM1"/>
    <property type="match status" value="1"/>
</dbReference>
<evidence type="ECO:0000256" key="8">
    <source>
        <dbReference type="ARBA" id="ARBA00023136"/>
    </source>
</evidence>
<keyword evidence="3 9" id="KW-0813">Transport</keyword>
<evidence type="ECO:0000259" key="10">
    <source>
        <dbReference type="PROSITE" id="PS50928"/>
    </source>
</evidence>
<dbReference type="RefSeq" id="WP_079410520.1">
    <property type="nucleotide sequence ID" value="NZ_MZGW01000001.1"/>
</dbReference>
<proteinExistence type="inferred from homology"/>
<dbReference type="InterPro" id="IPR000515">
    <property type="entry name" value="MetI-like"/>
</dbReference>
<evidence type="ECO:0000256" key="4">
    <source>
        <dbReference type="ARBA" id="ARBA00022475"/>
    </source>
</evidence>
<keyword evidence="8 9" id="KW-0472">Membrane</keyword>
<dbReference type="GO" id="GO:0006865">
    <property type="term" value="P:amino acid transport"/>
    <property type="evidence" value="ECO:0007669"/>
    <property type="project" value="UniProtKB-KW"/>
</dbReference>
<dbReference type="InterPro" id="IPR035906">
    <property type="entry name" value="MetI-like_sf"/>
</dbReference>
<comment type="similarity">
    <text evidence="2">Belongs to the binding-protein-dependent transport system permease family. HisMQ subfamily.</text>
</comment>